<dbReference type="InterPro" id="IPR001789">
    <property type="entry name" value="Sig_transdc_resp-reg_receiver"/>
</dbReference>
<dbReference type="AlphaFoldDB" id="A0A9W6GGS9"/>
<dbReference type="Proteomes" id="UP001144297">
    <property type="component" value="Unassembled WGS sequence"/>
</dbReference>
<evidence type="ECO:0000256" key="3">
    <source>
        <dbReference type="PROSITE-ProRule" id="PRU00169"/>
    </source>
</evidence>
<feature type="domain" description="Response regulatory" evidence="4">
    <location>
        <begin position="3"/>
        <end position="116"/>
    </location>
</feature>
<sequence>MFTILLVGKSSFISNYLNSLNKNKFSVKFFPNIDETLQNIDRYEPKLILLVADQEETDLLDFCKKIREKYSLLLPILLVVDFYSFVNLNQFKNLGVDFIIKPFTQEEFNAKIESFLSEQEKTVEHIYEKESEIIDKLRPYIREEVRAEMQTILKQILEGMEQKHV</sequence>
<evidence type="ECO:0000313" key="6">
    <source>
        <dbReference type="Proteomes" id="UP001144297"/>
    </source>
</evidence>
<protein>
    <submittedName>
        <fullName evidence="5">Transcriptional regulator</fullName>
    </submittedName>
</protein>
<accession>A0A9W6GGS9</accession>
<dbReference type="PANTHER" id="PTHR44591:SF14">
    <property type="entry name" value="PROTEIN PILG"/>
    <property type="match status" value="1"/>
</dbReference>
<dbReference type="SMART" id="SM00448">
    <property type="entry name" value="REC"/>
    <property type="match status" value="1"/>
</dbReference>
<comment type="caution">
    <text evidence="5">The sequence shown here is derived from an EMBL/GenBank/DDBJ whole genome shotgun (WGS) entry which is preliminary data.</text>
</comment>
<evidence type="ECO:0000259" key="4">
    <source>
        <dbReference type="PROSITE" id="PS50110"/>
    </source>
</evidence>
<dbReference type="InterPro" id="IPR050595">
    <property type="entry name" value="Bact_response_regulator"/>
</dbReference>
<dbReference type="PROSITE" id="PS50110">
    <property type="entry name" value="RESPONSE_REGULATORY"/>
    <property type="match status" value="1"/>
</dbReference>
<dbReference type="PANTHER" id="PTHR44591">
    <property type="entry name" value="STRESS RESPONSE REGULATOR PROTEIN 1"/>
    <property type="match status" value="1"/>
</dbReference>
<keyword evidence="1" id="KW-0597">Phosphoprotein</keyword>
<dbReference type="InterPro" id="IPR011006">
    <property type="entry name" value="CheY-like_superfamily"/>
</dbReference>
<dbReference type="Gene3D" id="3.40.50.2300">
    <property type="match status" value="1"/>
</dbReference>
<gene>
    <name evidence="5" type="ORF">TISLANDTSLP1_11200</name>
</gene>
<evidence type="ECO:0000256" key="2">
    <source>
        <dbReference type="ARBA" id="ARBA00023012"/>
    </source>
</evidence>
<proteinExistence type="predicted"/>
<name>A0A9W6GGS9_9BACT</name>
<keyword evidence="6" id="KW-1185">Reference proteome</keyword>
<dbReference type="EMBL" id="BSDX01000001">
    <property type="protein sequence ID" value="GLI53427.1"/>
    <property type="molecule type" value="Genomic_DNA"/>
</dbReference>
<dbReference type="SUPFAM" id="SSF52172">
    <property type="entry name" value="CheY-like"/>
    <property type="match status" value="1"/>
</dbReference>
<keyword evidence="2" id="KW-0902">Two-component regulatory system</keyword>
<comment type="caution">
    <text evidence="3">Lacks conserved residue(s) required for the propagation of feature annotation.</text>
</comment>
<organism evidence="5 6">
    <name type="scientific">Thermodesulfovibrio yellowstonii</name>
    <dbReference type="NCBI Taxonomy" id="28262"/>
    <lineage>
        <taxon>Bacteria</taxon>
        <taxon>Pseudomonadati</taxon>
        <taxon>Nitrospirota</taxon>
        <taxon>Thermodesulfovibrionia</taxon>
        <taxon>Thermodesulfovibrionales</taxon>
        <taxon>Thermodesulfovibrionaceae</taxon>
        <taxon>Thermodesulfovibrio</taxon>
    </lineage>
</organism>
<evidence type="ECO:0000256" key="1">
    <source>
        <dbReference type="ARBA" id="ARBA00022553"/>
    </source>
</evidence>
<reference evidence="5" key="1">
    <citation type="submission" date="2022-12" db="EMBL/GenBank/DDBJ databases">
        <title>Reference genome sequencing for broad-spectrum identification of bacterial and archaeal isolates by mass spectrometry.</title>
        <authorList>
            <person name="Sekiguchi Y."/>
            <person name="Tourlousse D.M."/>
        </authorList>
    </citation>
    <scope>NUCLEOTIDE SEQUENCE</scope>
    <source>
        <strain evidence="5">TSL-P1</strain>
    </source>
</reference>
<dbReference type="GO" id="GO:0000160">
    <property type="term" value="P:phosphorelay signal transduction system"/>
    <property type="evidence" value="ECO:0007669"/>
    <property type="project" value="UniProtKB-KW"/>
</dbReference>
<evidence type="ECO:0000313" key="5">
    <source>
        <dbReference type="EMBL" id="GLI53427.1"/>
    </source>
</evidence>